<dbReference type="InterPro" id="IPR007995">
    <property type="entry name" value="DUF742"/>
</dbReference>
<evidence type="ECO:0000256" key="1">
    <source>
        <dbReference type="ARBA" id="ARBA00000085"/>
    </source>
</evidence>
<dbReference type="GO" id="GO:0000155">
    <property type="term" value="F:phosphorelay sensor kinase activity"/>
    <property type="evidence" value="ECO:0007669"/>
    <property type="project" value="InterPro"/>
</dbReference>
<name>A0A3N0ECL4_9ACTN</name>
<dbReference type="SUPFAM" id="SSF47384">
    <property type="entry name" value="Homodimeric domain of signal transducing histidine kinase"/>
    <property type="match status" value="1"/>
</dbReference>
<comment type="subcellular location">
    <subcellularLocation>
        <location evidence="2">Cell membrane</location>
    </subcellularLocation>
</comment>
<dbReference type="EC" id="2.7.13.3" evidence="3"/>
<dbReference type="GO" id="GO:0005886">
    <property type="term" value="C:plasma membrane"/>
    <property type="evidence" value="ECO:0007669"/>
    <property type="project" value="UniProtKB-SubCell"/>
</dbReference>
<protein>
    <recommendedName>
        <fullName evidence="3">histidine kinase</fullName>
        <ecNumber evidence="3">2.7.13.3</ecNumber>
    </recommendedName>
</protein>
<evidence type="ECO:0000313" key="4">
    <source>
        <dbReference type="EMBL" id="RNL85574.1"/>
    </source>
</evidence>
<reference evidence="4 5" key="1">
    <citation type="submission" date="2018-11" db="EMBL/GenBank/DDBJ databases">
        <title>The genome draft of YIM 96095.</title>
        <authorList>
            <person name="Tang S.-K."/>
            <person name="Chunyu W.-X."/>
            <person name="Feng Y.-Z."/>
        </authorList>
    </citation>
    <scope>NUCLEOTIDE SEQUENCE [LARGE SCALE GENOMIC DNA]</scope>
    <source>
        <strain evidence="4 5">YIM 96095</strain>
    </source>
</reference>
<dbReference type="EMBL" id="RJMB01000006">
    <property type="protein sequence ID" value="RNL85574.1"/>
    <property type="molecule type" value="Genomic_DNA"/>
</dbReference>
<comment type="catalytic activity">
    <reaction evidence="1">
        <text>ATP + protein L-histidine = ADP + protein N-phospho-L-histidine.</text>
        <dbReference type="EC" id="2.7.13.3"/>
    </reaction>
</comment>
<dbReference type="RefSeq" id="WP_123200831.1">
    <property type="nucleotide sequence ID" value="NZ_RJMB01000006.1"/>
</dbReference>
<dbReference type="Proteomes" id="UP000269198">
    <property type="component" value="Unassembled WGS sequence"/>
</dbReference>
<dbReference type="InterPro" id="IPR003661">
    <property type="entry name" value="HisK_dim/P_dom"/>
</dbReference>
<dbReference type="PANTHER" id="PTHR36221:SF1">
    <property type="entry name" value="DUF742 DOMAIN-CONTAINING PROTEIN"/>
    <property type="match status" value="1"/>
</dbReference>
<evidence type="ECO:0000313" key="5">
    <source>
        <dbReference type="Proteomes" id="UP000269198"/>
    </source>
</evidence>
<dbReference type="AlphaFoldDB" id="A0A3N0ECL4"/>
<dbReference type="PANTHER" id="PTHR36221">
    <property type="entry name" value="DUF742 DOMAIN-CONTAINING PROTEIN"/>
    <property type="match status" value="1"/>
</dbReference>
<evidence type="ECO:0000256" key="2">
    <source>
        <dbReference type="ARBA" id="ARBA00004236"/>
    </source>
</evidence>
<dbReference type="OrthoDB" id="3296462at2"/>
<dbReference type="CDD" id="cd00082">
    <property type="entry name" value="HisKA"/>
    <property type="match status" value="1"/>
</dbReference>
<proteinExistence type="predicted"/>
<evidence type="ECO:0000256" key="3">
    <source>
        <dbReference type="ARBA" id="ARBA00012438"/>
    </source>
</evidence>
<accession>A0A3N0ECL4</accession>
<sequence>MDYRIRRRSRVRPYTFTGGRTRSRHPLMVHSLVSTVGSGHDPPASLLPEARRIYLLCRRSRSVAEIAHELRLPLGVIQVLLSDLAERDLAYIHPSVSGTDPFERPLLERVLHGLERLV</sequence>
<organism evidence="4 5">
    <name type="scientific">Halostreptopolyspora alba</name>
    <dbReference type="NCBI Taxonomy" id="2487137"/>
    <lineage>
        <taxon>Bacteria</taxon>
        <taxon>Bacillati</taxon>
        <taxon>Actinomycetota</taxon>
        <taxon>Actinomycetes</taxon>
        <taxon>Streptosporangiales</taxon>
        <taxon>Nocardiopsidaceae</taxon>
        <taxon>Halostreptopolyspora</taxon>
    </lineage>
</organism>
<comment type="caution">
    <text evidence="4">The sequence shown here is derived from an EMBL/GenBank/DDBJ whole genome shotgun (WGS) entry which is preliminary data.</text>
</comment>
<gene>
    <name evidence="4" type="ORF">EFW17_08885</name>
</gene>
<dbReference type="InterPro" id="IPR036097">
    <property type="entry name" value="HisK_dim/P_sf"/>
</dbReference>
<dbReference type="Pfam" id="PF05331">
    <property type="entry name" value="DUF742"/>
    <property type="match status" value="1"/>
</dbReference>
<keyword evidence="5" id="KW-1185">Reference proteome</keyword>